<feature type="compositionally biased region" description="Low complexity" evidence="1">
    <location>
        <begin position="54"/>
        <end position="64"/>
    </location>
</feature>
<comment type="caution">
    <text evidence="2">The sequence shown here is derived from an EMBL/GenBank/DDBJ whole genome shotgun (WGS) entry which is preliminary data.</text>
</comment>
<gene>
    <name evidence="2" type="ORF">LTR05_008141</name>
</gene>
<dbReference type="InterPro" id="IPR029044">
    <property type="entry name" value="Nucleotide-diphossugar_trans"/>
</dbReference>
<evidence type="ECO:0000313" key="2">
    <source>
        <dbReference type="EMBL" id="KAK5081347.1"/>
    </source>
</evidence>
<name>A0AAN7STY6_9EURO</name>
<organism evidence="2 3">
    <name type="scientific">Lithohypha guttulata</name>
    <dbReference type="NCBI Taxonomy" id="1690604"/>
    <lineage>
        <taxon>Eukaryota</taxon>
        <taxon>Fungi</taxon>
        <taxon>Dikarya</taxon>
        <taxon>Ascomycota</taxon>
        <taxon>Pezizomycotina</taxon>
        <taxon>Eurotiomycetes</taxon>
        <taxon>Chaetothyriomycetidae</taxon>
        <taxon>Chaetothyriales</taxon>
        <taxon>Trichomeriaceae</taxon>
        <taxon>Lithohypha</taxon>
    </lineage>
</organism>
<feature type="region of interest" description="Disordered" evidence="1">
    <location>
        <begin position="44"/>
        <end position="64"/>
    </location>
</feature>
<dbReference type="Proteomes" id="UP001309876">
    <property type="component" value="Unassembled WGS sequence"/>
</dbReference>
<dbReference type="AlphaFoldDB" id="A0AAN7STY6"/>
<protein>
    <submittedName>
        <fullName evidence="2">Uncharacterized protein</fullName>
    </submittedName>
</protein>
<reference evidence="2 3" key="1">
    <citation type="submission" date="2023-08" db="EMBL/GenBank/DDBJ databases">
        <title>Black Yeasts Isolated from many extreme environments.</title>
        <authorList>
            <person name="Coleine C."/>
            <person name="Stajich J.E."/>
            <person name="Selbmann L."/>
        </authorList>
    </citation>
    <scope>NUCLEOTIDE SEQUENCE [LARGE SCALE GENOMIC DNA]</scope>
    <source>
        <strain evidence="2 3">CCFEE 5910</strain>
    </source>
</reference>
<keyword evidence="3" id="KW-1185">Reference proteome</keyword>
<evidence type="ECO:0000313" key="3">
    <source>
        <dbReference type="Proteomes" id="UP001309876"/>
    </source>
</evidence>
<accession>A0AAN7STY6</accession>
<proteinExistence type="predicted"/>
<sequence>MFVSNYRRAAAVSALLISVVLLAQIWSGSFIPFRPYFDDIQALSHDPNPDTEGASSAADAQPSSAEKLGYMTWLGKTGDGSDKEDIYFIATRILVYQILHDPSTRSPHGLPIIVMTTPDVTAENRKRLEDDGATVIPIEFITE</sequence>
<evidence type="ECO:0000256" key="1">
    <source>
        <dbReference type="SAM" id="MobiDB-lite"/>
    </source>
</evidence>
<dbReference type="EMBL" id="JAVRRJ010000010">
    <property type="protein sequence ID" value="KAK5081347.1"/>
    <property type="molecule type" value="Genomic_DNA"/>
</dbReference>
<dbReference type="Gene3D" id="3.90.550.10">
    <property type="entry name" value="Spore Coat Polysaccharide Biosynthesis Protein SpsA, Chain A"/>
    <property type="match status" value="1"/>
</dbReference>